<gene>
    <name evidence="10" type="primary">ccmI</name>
    <name evidence="10" type="ORF">CWI80_03445</name>
</gene>
<keyword evidence="3" id="KW-0201">Cytochrome c-type biogenesis</keyword>
<dbReference type="InterPro" id="IPR051263">
    <property type="entry name" value="C-type_cytochrome_biogenesis"/>
</dbReference>
<evidence type="ECO:0000256" key="2">
    <source>
        <dbReference type="ARBA" id="ARBA00022737"/>
    </source>
</evidence>
<evidence type="ECO:0000256" key="5">
    <source>
        <dbReference type="PROSITE-ProRule" id="PRU00339"/>
    </source>
</evidence>
<feature type="domain" description="Cytochrome c-type biogenesis protein H TPR" evidence="9">
    <location>
        <begin position="118"/>
        <end position="273"/>
    </location>
</feature>
<dbReference type="InterPro" id="IPR017560">
    <property type="entry name" value="Cyt_c_biogenesis_CcmI"/>
</dbReference>
<keyword evidence="6" id="KW-0175">Coiled coil</keyword>
<feature type="repeat" description="TPR" evidence="5">
    <location>
        <begin position="165"/>
        <end position="198"/>
    </location>
</feature>
<keyword evidence="7" id="KW-0472">Membrane</keyword>
<dbReference type="Pfam" id="PF23914">
    <property type="entry name" value="TPR_CcmH_CycH"/>
    <property type="match status" value="1"/>
</dbReference>
<dbReference type="Proteomes" id="UP000287022">
    <property type="component" value="Unassembled WGS sequence"/>
</dbReference>
<dbReference type="PROSITE" id="PS50005">
    <property type="entry name" value="TPR"/>
    <property type="match status" value="1"/>
</dbReference>
<reference evidence="11" key="1">
    <citation type="journal article" date="2018" name="Front. Microbiol.">
        <title>Genome-Based Analysis Reveals the Taxonomy and Diversity of the Family Idiomarinaceae.</title>
        <authorList>
            <person name="Liu Y."/>
            <person name="Lai Q."/>
            <person name="Shao Z."/>
        </authorList>
    </citation>
    <scope>NUCLEOTIDE SEQUENCE [LARGE SCALE GENOMIC DNA]</scope>
    <source>
        <strain evidence="11">c121</strain>
    </source>
</reference>
<feature type="domain" description="Cytochrome c-type biogenesis protein H Ig-like" evidence="8">
    <location>
        <begin position="294"/>
        <end position="401"/>
    </location>
</feature>
<keyword evidence="7" id="KW-1133">Transmembrane helix</keyword>
<dbReference type="EMBL" id="PIQE01000001">
    <property type="protein sequence ID" value="RUO74407.1"/>
    <property type="molecule type" value="Genomic_DNA"/>
</dbReference>
<comment type="subcellular location">
    <subcellularLocation>
        <location evidence="1">Cell envelope</location>
    </subcellularLocation>
</comment>
<dbReference type="PANTHER" id="PTHR47870">
    <property type="entry name" value="CYTOCHROME C-TYPE BIOGENESIS PROTEIN CCMH"/>
    <property type="match status" value="1"/>
</dbReference>
<organism evidence="10 11">
    <name type="scientific">Pseudidiomarina sediminum</name>
    <dbReference type="NCBI Taxonomy" id="431675"/>
    <lineage>
        <taxon>Bacteria</taxon>
        <taxon>Pseudomonadati</taxon>
        <taxon>Pseudomonadota</taxon>
        <taxon>Gammaproteobacteria</taxon>
        <taxon>Alteromonadales</taxon>
        <taxon>Idiomarinaceae</taxon>
        <taxon>Pseudidiomarina</taxon>
    </lineage>
</organism>
<keyword evidence="7" id="KW-0812">Transmembrane</keyword>
<evidence type="ECO:0000313" key="10">
    <source>
        <dbReference type="EMBL" id="RUO74407.1"/>
    </source>
</evidence>
<dbReference type="InterPro" id="IPR011990">
    <property type="entry name" value="TPR-like_helical_dom_sf"/>
</dbReference>
<evidence type="ECO:0000256" key="6">
    <source>
        <dbReference type="SAM" id="Coils"/>
    </source>
</evidence>
<dbReference type="AlphaFoldDB" id="A0A432Z913"/>
<feature type="coiled-coil region" evidence="6">
    <location>
        <begin position="32"/>
        <end position="87"/>
    </location>
</feature>
<dbReference type="InterPro" id="IPR056412">
    <property type="entry name" value="Ig_CycH"/>
</dbReference>
<comment type="caution">
    <text evidence="10">The sequence shown here is derived from an EMBL/GenBank/DDBJ whole genome shotgun (WGS) entry which is preliminary data.</text>
</comment>
<keyword evidence="2" id="KW-0677">Repeat</keyword>
<name>A0A432Z913_9GAMM</name>
<sequence length="406" mass="45035">MNWMLLLGMALLALLALTLIVVLGVRQRAEQRTRLDVNRELYEQRKQELAQEFADGLLSEKALQAAERELDKRFVSENAELEKLEEHKIGKGIVWPAVLIVVGAVVGYSLFGSWSQQSYADRARMELPRLAQEVLNNQQAAPSQEDLELFALGLRQRLQEDGGDGLTWMLYARTATALQRYEHAIEAYQHAYKLEPTRPGVLLGYAQLLINLGGAEELRQAAQLLSELMQQDPQNIDALSLTGAVAYQRGDWQQAVQAWQLLLQVMGESDPRYAAVAEALNDAKAQLEGTQQQLQVTVELAQSLRNQLPEGATLFVFVKAPEGPGMPAAVVRQPVESFPVTVMLSDAQAMLPDFKMSQLQQWQVEARISADERIDIATGDLGAMPQVLPASADARVTLIVDKVLVE</sequence>
<dbReference type="GO" id="GO:0017004">
    <property type="term" value="P:cytochrome complex assembly"/>
    <property type="evidence" value="ECO:0007669"/>
    <property type="project" value="UniProtKB-KW"/>
</dbReference>
<dbReference type="GO" id="GO:0030313">
    <property type="term" value="C:cell envelope"/>
    <property type="evidence" value="ECO:0007669"/>
    <property type="project" value="UniProtKB-SubCell"/>
</dbReference>
<keyword evidence="11" id="KW-1185">Reference proteome</keyword>
<dbReference type="RefSeq" id="WP_034727948.1">
    <property type="nucleotide sequence ID" value="NZ_JAHVIQ010000001.1"/>
</dbReference>
<dbReference type="InterPro" id="IPR056413">
    <property type="entry name" value="TPR_CcmH_CycH"/>
</dbReference>
<evidence type="ECO:0000313" key="11">
    <source>
        <dbReference type="Proteomes" id="UP000287022"/>
    </source>
</evidence>
<feature type="transmembrane region" description="Helical" evidence="7">
    <location>
        <begin position="93"/>
        <end position="114"/>
    </location>
</feature>
<evidence type="ECO:0000256" key="1">
    <source>
        <dbReference type="ARBA" id="ARBA00004196"/>
    </source>
</evidence>
<evidence type="ECO:0000259" key="9">
    <source>
        <dbReference type="Pfam" id="PF23914"/>
    </source>
</evidence>
<dbReference type="InterPro" id="IPR019734">
    <property type="entry name" value="TPR_rpt"/>
</dbReference>
<evidence type="ECO:0000256" key="7">
    <source>
        <dbReference type="SAM" id="Phobius"/>
    </source>
</evidence>
<dbReference type="STRING" id="1122124.GCA_000423165_00709"/>
<keyword evidence="4 5" id="KW-0802">TPR repeat</keyword>
<dbReference type="GO" id="GO:0005886">
    <property type="term" value="C:plasma membrane"/>
    <property type="evidence" value="ECO:0007669"/>
    <property type="project" value="TreeGrafter"/>
</dbReference>
<dbReference type="Gene3D" id="1.25.40.10">
    <property type="entry name" value="Tetratricopeptide repeat domain"/>
    <property type="match status" value="1"/>
</dbReference>
<feature type="coiled-coil region" evidence="6">
    <location>
        <begin position="273"/>
        <end position="307"/>
    </location>
</feature>
<protein>
    <submittedName>
        <fullName evidence="10">C-type cytochrome biogenesis protein CcmI</fullName>
    </submittedName>
</protein>
<dbReference type="Pfam" id="PF23892">
    <property type="entry name" value="Ig_CycH"/>
    <property type="match status" value="1"/>
</dbReference>
<dbReference type="NCBIfam" id="TIGR03142">
    <property type="entry name" value="cytochro_ccmI"/>
    <property type="match status" value="1"/>
</dbReference>
<dbReference type="SUPFAM" id="SSF48452">
    <property type="entry name" value="TPR-like"/>
    <property type="match status" value="1"/>
</dbReference>
<proteinExistence type="predicted"/>
<evidence type="ECO:0000259" key="8">
    <source>
        <dbReference type="Pfam" id="PF23892"/>
    </source>
</evidence>
<evidence type="ECO:0000256" key="4">
    <source>
        <dbReference type="ARBA" id="ARBA00022803"/>
    </source>
</evidence>
<accession>A0A432Z913</accession>
<evidence type="ECO:0000256" key="3">
    <source>
        <dbReference type="ARBA" id="ARBA00022748"/>
    </source>
</evidence>
<dbReference type="PANTHER" id="PTHR47870:SF1">
    <property type="entry name" value="CYTOCHROME C-TYPE BIOGENESIS PROTEIN CCMH"/>
    <property type="match status" value="1"/>
</dbReference>